<dbReference type="OrthoDB" id="285793at2759"/>
<keyword evidence="5" id="KW-1185">Reference proteome</keyword>
<evidence type="ECO:0000313" key="5">
    <source>
        <dbReference type="Proteomes" id="UP000531151"/>
    </source>
</evidence>
<feature type="non-terminal residue" evidence="4">
    <location>
        <position position="1"/>
    </location>
</feature>
<comment type="caution">
    <text evidence="4">The sequence shown here is derived from an EMBL/GenBank/DDBJ whole genome shotgun (WGS) entry which is preliminary data.</text>
</comment>
<dbReference type="InterPro" id="IPR003889">
    <property type="entry name" value="FYrich_C"/>
</dbReference>
<evidence type="ECO:0000256" key="3">
    <source>
        <dbReference type="SAM" id="MobiDB-lite"/>
    </source>
</evidence>
<dbReference type="SMART" id="SM00541">
    <property type="entry name" value="FYRN"/>
    <property type="match status" value="1"/>
</dbReference>
<proteinExistence type="predicted"/>
<protein>
    <submittedName>
        <fullName evidence="4">TBRG1 regulator</fullName>
    </submittedName>
</protein>
<organism evidence="4 5">
    <name type="scientific">Geococcyx californianus</name>
    <name type="common">Greater roadrunner</name>
    <name type="synonym">Saurothera californiana</name>
    <dbReference type="NCBI Taxonomy" id="8947"/>
    <lineage>
        <taxon>Eukaryota</taxon>
        <taxon>Metazoa</taxon>
        <taxon>Chordata</taxon>
        <taxon>Craniata</taxon>
        <taxon>Vertebrata</taxon>
        <taxon>Euteleostomi</taxon>
        <taxon>Archelosauria</taxon>
        <taxon>Archosauria</taxon>
        <taxon>Dinosauria</taxon>
        <taxon>Saurischia</taxon>
        <taxon>Theropoda</taxon>
        <taxon>Coelurosauria</taxon>
        <taxon>Aves</taxon>
        <taxon>Neognathae</taxon>
        <taxon>Neoaves</taxon>
        <taxon>Otidimorphae</taxon>
        <taxon>Cuculiformes</taxon>
        <taxon>Neomorphidae</taxon>
        <taxon>Geococcyx</taxon>
    </lineage>
</organism>
<evidence type="ECO:0000313" key="4">
    <source>
        <dbReference type="EMBL" id="NWH67606.1"/>
    </source>
</evidence>
<evidence type="ECO:0000256" key="2">
    <source>
        <dbReference type="ARBA" id="ARBA00023242"/>
    </source>
</evidence>
<dbReference type="Gene3D" id="3.30.160.360">
    <property type="match status" value="1"/>
</dbReference>
<comment type="subcellular location">
    <subcellularLocation>
        <location evidence="1">Nucleus</location>
    </subcellularLocation>
</comment>
<dbReference type="Proteomes" id="UP000531151">
    <property type="component" value="Unassembled WGS sequence"/>
</dbReference>
<dbReference type="PROSITE" id="PS51543">
    <property type="entry name" value="FYRC"/>
    <property type="match status" value="1"/>
</dbReference>
<keyword evidence="2" id="KW-0539">Nucleus</keyword>
<dbReference type="PROSITE" id="PS51542">
    <property type="entry name" value="FYRN"/>
    <property type="match status" value="1"/>
</dbReference>
<feature type="compositionally biased region" description="Basic and acidic residues" evidence="3">
    <location>
        <begin position="62"/>
        <end position="71"/>
    </location>
</feature>
<sequence>WPGDVTRSTASRDGGRSTASRDAAWPGDATRSTVPREGSRSTGSTAPRDGAKPPGDAPRANGRRDDAREDSGPPGAPTATPEAAAGTVPAAILQAPPRGRRGAASSLPLTLGPLTVHSLGTAGAGAAMLPVGFHSTRLFASARRPWRRCLYACRVAPGPRCEIEAEDDAGKVLVGATPDACHGRLLKVLAEVGAMPAAEAAPGAGDEFFGLSHPSVRRLLRGDAREDDEDDEDDED</sequence>
<dbReference type="Pfam" id="PF05964">
    <property type="entry name" value="FYRN"/>
    <property type="match status" value="1"/>
</dbReference>
<dbReference type="Pfam" id="PF05965">
    <property type="entry name" value="FYRC"/>
    <property type="match status" value="1"/>
</dbReference>
<gene>
    <name evidence="4" type="primary">Tbrg1</name>
    <name evidence="4" type="ORF">GEOCAL_R13836</name>
</gene>
<feature type="region of interest" description="Disordered" evidence="3">
    <location>
        <begin position="1"/>
        <end position="88"/>
    </location>
</feature>
<reference evidence="4 5" key="1">
    <citation type="submission" date="2019-09" db="EMBL/GenBank/DDBJ databases">
        <title>Bird 10,000 Genomes (B10K) Project - Family phase.</title>
        <authorList>
            <person name="Zhang G."/>
        </authorList>
    </citation>
    <scope>NUCLEOTIDE SEQUENCE [LARGE SCALE GENOMIC DNA]</scope>
    <source>
        <strain evidence="4">B10K-CU-031-07</strain>
        <tissue evidence="4">Muscle</tissue>
    </source>
</reference>
<feature type="non-terminal residue" evidence="4">
    <location>
        <position position="236"/>
    </location>
</feature>
<dbReference type="EMBL" id="VWPV01044347">
    <property type="protein sequence ID" value="NWH67606.1"/>
    <property type="molecule type" value="Genomic_DNA"/>
</dbReference>
<feature type="compositionally biased region" description="Low complexity" evidence="3">
    <location>
        <begin position="77"/>
        <end position="88"/>
    </location>
</feature>
<dbReference type="InterPro" id="IPR003888">
    <property type="entry name" value="FYrich_N"/>
</dbReference>
<dbReference type="AlphaFoldDB" id="A0A7K4JQM5"/>
<evidence type="ECO:0000256" key="1">
    <source>
        <dbReference type="ARBA" id="ARBA00004123"/>
    </source>
</evidence>
<feature type="compositionally biased region" description="Polar residues" evidence="3">
    <location>
        <begin position="1"/>
        <end position="11"/>
    </location>
</feature>
<accession>A0A7K4JQM5</accession>
<name>A0A7K4JQM5_GEOCA</name>
<dbReference type="GO" id="GO:0005634">
    <property type="term" value="C:nucleus"/>
    <property type="evidence" value="ECO:0007669"/>
    <property type="project" value="UniProtKB-SubCell"/>
</dbReference>